<proteinExistence type="inferred from homology"/>
<dbReference type="Proteomes" id="UP000666369">
    <property type="component" value="Unassembled WGS sequence"/>
</dbReference>
<comment type="similarity">
    <text evidence="1">Belongs to the 'GDXG' lipolytic enzyme family.</text>
</comment>
<evidence type="ECO:0000256" key="3">
    <source>
        <dbReference type="PROSITE-ProRule" id="PRU10038"/>
    </source>
</evidence>
<feature type="domain" description="Alpha/beta hydrolase fold-3" evidence="4">
    <location>
        <begin position="77"/>
        <end position="294"/>
    </location>
</feature>
<dbReference type="InterPro" id="IPR033140">
    <property type="entry name" value="Lipase_GDXG_put_SER_AS"/>
</dbReference>
<dbReference type="RefSeq" id="WP_166103318.1">
    <property type="nucleotide sequence ID" value="NZ_JAADJT010000005.1"/>
</dbReference>
<reference evidence="5 6" key="1">
    <citation type="submission" date="2020-01" db="EMBL/GenBank/DDBJ databases">
        <authorList>
            <person name="Lee S.D."/>
        </authorList>
    </citation>
    <scope>NUCLEOTIDE SEQUENCE [LARGE SCALE GENOMIC DNA]</scope>
    <source>
        <strain evidence="5 6">SAP-35</strain>
    </source>
</reference>
<organism evidence="5 6">
    <name type="scientific">Duganella aceris</name>
    <dbReference type="NCBI Taxonomy" id="2703883"/>
    <lineage>
        <taxon>Bacteria</taxon>
        <taxon>Pseudomonadati</taxon>
        <taxon>Pseudomonadota</taxon>
        <taxon>Betaproteobacteria</taxon>
        <taxon>Burkholderiales</taxon>
        <taxon>Oxalobacteraceae</taxon>
        <taxon>Telluria group</taxon>
        <taxon>Duganella</taxon>
    </lineage>
</organism>
<dbReference type="InterPro" id="IPR050300">
    <property type="entry name" value="GDXG_lipolytic_enzyme"/>
</dbReference>
<dbReference type="Gene3D" id="3.40.50.1820">
    <property type="entry name" value="alpha/beta hydrolase"/>
    <property type="match status" value="1"/>
</dbReference>
<gene>
    <name evidence="5" type="ORF">GW587_12925</name>
</gene>
<dbReference type="PANTHER" id="PTHR48081">
    <property type="entry name" value="AB HYDROLASE SUPERFAMILY PROTEIN C4A8.06C"/>
    <property type="match status" value="1"/>
</dbReference>
<accession>A0ABX0FKT2</accession>
<dbReference type="InterPro" id="IPR013094">
    <property type="entry name" value="AB_hydrolase_3"/>
</dbReference>
<dbReference type="PROSITE" id="PS01174">
    <property type="entry name" value="LIPASE_GDXG_SER"/>
    <property type="match status" value="1"/>
</dbReference>
<dbReference type="GO" id="GO:0016787">
    <property type="term" value="F:hydrolase activity"/>
    <property type="evidence" value="ECO:0007669"/>
    <property type="project" value="UniProtKB-KW"/>
</dbReference>
<evidence type="ECO:0000313" key="6">
    <source>
        <dbReference type="Proteomes" id="UP000666369"/>
    </source>
</evidence>
<evidence type="ECO:0000259" key="4">
    <source>
        <dbReference type="Pfam" id="PF07859"/>
    </source>
</evidence>
<dbReference type="PANTHER" id="PTHR48081:SF8">
    <property type="entry name" value="ALPHA_BETA HYDROLASE FOLD-3 DOMAIN-CONTAINING PROTEIN-RELATED"/>
    <property type="match status" value="1"/>
</dbReference>
<sequence>MSLDADLLRLQRSLPDDFPTPVDWPAARAANKARAESFVVAGALTWVKTIEEHRIGKRAGAAGVRVYRPDGAPSMTVIYFHGGGWTVGDLDTADPAVRKICHHLGAIVVSCGYRVAPEQPFPAAYDDALAAARWVLSHIVELGGDPERVVIAGDSAGGNLAAAVTIALRDEARQAVGRPAAALPALRAQLLLYPVVDLRGGARKAGSYLADRDPGLRTAVMEACMDAYVQRATAADWRVSPSASADFSDLPPALVVVLGVDPLRDQAVMYAASLRKAGVRCELIEFPHLTHGFTYIAGLVPAARRAFDEVLTRFELLCQNAPPHGK</sequence>
<keyword evidence="2 5" id="KW-0378">Hydrolase</keyword>
<evidence type="ECO:0000313" key="5">
    <source>
        <dbReference type="EMBL" id="NGZ85153.1"/>
    </source>
</evidence>
<reference evidence="6" key="2">
    <citation type="submission" date="2023-07" db="EMBL/GenBank/DDBJ databases">
        <title>Duganella aceri sp. nov., isolated from tree sap.</title>
        <authorList>
            <person name="Kim I.S."/>
        </authorList>
    </citation>
    <scope>NUCLEOTIDE SEQUENCE [LARGE SCALE GENOMIC DNA]</scope>
    <source>
        <strain evidence="6">SAP-35</strain>
    </source>
</reference>
<evidence type="ECO:0000256" key="2">
    <source>
        <dbReference type="ARBA" id="ARBA00022801"/>
    </source>
</evidence>
<keyword evidence="6" id="KW-1185">Reference proteome</keyword>
<dbReference type="EMBL" id="JAADJT010000005">
    <property type="protein sequence ID" value="NGZ85153.1"/>
    <property type="molecule type" value="Genomic_DNA"/>
</dbReference>
<dbReference type="Pfam" id="PF07859">
    <property type="entry name" value="Abhydrolase_3"/>
    <property type="match status" value="1"/>
</dbReference>
<feature type="active site" evidence="3">
    <location>
        <position position="155"/>
    </location>
</feature>
<dbReference type="InterPro" id="IPR029058">
    <property type="entry name" value="AB_hydrolase_fold"/>
</dbReference>
<evidence type="ECO:0000256" key="1">
    <source>
        <dbReference type="ARBA" id="ARBA00010515"/>
    </source>
</evidence>
<dbReference type="PROSITE" id="PS01173">
    <property type="entry name" value="LIPASE_GDXG_HIS"/>
    <property type="match status" value="1"/>
</dbReference>
<dbReference type="InterPro" id="IPR002168">
    <property type="entry name" value="Lipase_GDXG_HIS_AS"/>
</dbReference>
<dbReference type="SUPFAM" id="SSF53474">
    <property type="entry name" value="alpha/beta-Hydrolases"/>
    <property type="match status" value="1"/>
</dbReference>
<name>A0ABX0FKT2_9BURK</name>
<comment type="caution">
    <text evidence="5">The sequence shown here is derived from an EMBL/GenBank/DDBJ whole genome shotgun (WGS) entry which is preliminary data.</text>
</comment>
<protein>
    <submittedName>
        <fullName evidence="5">Alpha/beta hydrolase</fullName>
    </submittedName>
</protein>